<evidence type="ECO:0000256" key="3">
    <source>
        <dbReference type="PIRSR" id="PIRSR000862-1"/>
    </source>
</evidence>
<dbReference type="EMBL" id="JBBHLL010000324">
    <property type="protein sequence ID" value="KAK7805872.1"/>
    <property type="molecule type" value="Genomic_DNA"/>
</dbReference>
<proteinExistence type="inferred from homology"/>
<evidence type="ECO:0000313" key="6">
    <source>
        <dbReference type="EMBL" id="KAK7805872.1"/>
    </source>
</evidence>
<dbReference type="GO" id="GO:0016042">
    <property type="term" value="P:lipid catabolic process"/>
    <property type="evidence" value="ECO:0007669"/>
    <property type="project" value="UniProtKB-KW"/>
</dbReference>
<feature type="signal peptide" evidence="4">
    <location>
        <begin position="1"/>
        <end position="19"/>
    </location>
</feature>
<comment type="caution">
    <text evidence="6">The sequence shown here is derived from an EMBL/GenBank/DDBJ whole genome shotgun (WGS) entry which is preliminary data.</text>
</comment>
<keyword evidence="2" id="KW-0442">Lipid degradation</keyword>
<evidence type="ECO:0000259" key="5">
    <source>
        <dbReference type="Pfam" id="PF04083"/>
    </source>
</evidence>
<evidence type="ECO:0000256" key="2">
    <source>
        <dbReference type="PIRNR" id="PIRNR000862"/>
    </source>
</evidence>
<dbReference type="Pfam" id="PF04083">
    <property type="entry name" value="Abhydro_lipase"/>
    <property type="match status" value="1"/>
</dbReference>
<dbReference type="GO" id="GO:0016788">
    <property type="term" value="F:hydrolase activity, acting on ester bonds"/>
    <property type="evidence" value="ECO:0007669"/>
    <property type="project" value="InterPro"/>
</dbReference>
<evidence type="ECO:0000313" key="7">
    <source>
        <dbReference type="Proteomes" id="UP001488838"/>
    </source>
</evidence>
<dbReference type="Gene3D" id="3.40.50.1820">
    <property type="entry name" value="alpha/beta hydrolase"/>
    <property type="match status" value="2"/>
</dbReference>
<name>A0AAW0HUL6_MYOGA</name>
<organism evidence="6 7">
    <name type="scientific">Myodes glareolus</name>
    <name type="common">Bank vole</name>
    <name type="synonym">Clethrionomys glareolus</name>
    <dbReference type="NCBI Taxonomy" id="447135"/>
    <lineage>
        <taxon>Eukaryota</taxon>
        <taxon>Metazoa</taxon>
        <taxon>Chordata</taxon>
        <taxon>Craniata</taxon>
        <taxon>Vertebrata</taxon>
        <taxon>Euteleostomi</taxon>
        <taxon>Mammalia</taxon>
        <taxon>Eutheria</taxon>
        <taxon>Euarchontoglires</taxon>
        <taxon>Glires</taxon>
        <taxon>Rodentia</taxon>
        <taxon>Myomorpha</taxon>
        <taxon>Muroidea</taxon>
        <taxon>Cricetidae</taxon>
        <taxon>Arvicolinae</taxon>
        <taxon>Myodes</taxon>
    </lineage>
</organism>
<dbReference type="AlphaFoldDB" id="A0AAW0HUL6"/>
<feature type="active site" description="Charge relay system" evidence="3">
    <location>
        <position position="348"/>
    </location>
</feature>
<protein>
    <recommendedName>
        <fullName evidence="2">Lipase</fullName>
    </recommendedName>
</protein>
<dbReference type="PIRSF" id="PIRSF000862">
    <property type="entry name" value="Steryl_ester_lip"/>
    <property type="match status" value="1"/>
</dbReference>
<accession>A0AAW0HUL6</accession>
<dbReference type="InterPro" id="IPR006693">
    <property type="entry name" value="AB_hydrolase_lipase"/>
</dbReference>
<keyword evidence="4" id="KW-0732">Signal</keyword>
<keyword evidence="2" id="KW-0378">Hydrolase</keyword>
<gene>
    <name evidence="6" type="ORF">U0070_009647</name>
</gene>
<feature type="chain" id="PRO_5043631580" description="Lipase" evidence="4">
    <location>
        <begin position="20"/>
        <end position="375"/>
    </location>
</feature>
<dbReference type="PANTHER" id="PTHR11005">
    <property type="entry name" value="LYSOSOMAL ACID LIPASE-RELATED"/>
    <property type="match status" value="1"/>
</dbReference>
<feature type="active site" description="Charge relay system" evidence="3">
    <location>
        <position position="319"/>
    </location>
</feature>
<reference evidence="6 7" key="1">
    <citation type="journal article" date="2023" name="bioRxiv">
        <title>Conserved and derived expression patterns and positive selection on dental genes reveal complex evolutionary context of ever-growing rodent molars.</title>
        <authorList>
            <person name="Calamari Z.T."/>
            <person name="Song A."/>
            <person name="Cohen E."/>
            <person name="Akter M."/>
            <person name="Roy R.D."/>
            <person name="Hallikas O."/>
            <person name="Christensen M.M."/>
            <person name="Li P."/>
            <person name="Marangoni P."/>
            <person name="Jernvall J."/>
            <person name="Klein O.D."/>
        </authorList>
    </citation>
    <scope>NUCLEOTIDE SEQUENCE [LARGE SCALE GENOMIC DNA]</scope>
    <source>
        <strain evidence="6">V071</strain>
    </source>
</reference>
<keyword evidence="7" id="KW-1185">Reference proteome</keyword>
<feature type="active site" description="Nucleophile" evidence="3">
    <location>
        <position position="172"/>
    </location>
</feature>
<dbReference type="InterPro" id="IPR029058">
    <property type="entry name" value="AB_hydrolase_fold"/>
</dbReference>
<evidence type="ECO:0000256" key="1">
    <source>
        <dbReference type="ARBA" id="ARBA00010701"/>
    </source>
</evidence>
<feature type="domain" description="Partial AB-hydrolase lipase" evidence="5">
    <location>
        <begin position="35"/>
        <end position="96"/>
    </location>
</feature>
<evidence type="ECO:0000256" key="4">
    <source>
        <dbReference type="SAM" id="SignalP"/>
    </source>
</evidence>
<dbReference type="Proteomes" id="UP001488838">
    <property type="component" value="Unassembled WGS sequence"/>
</dbReference>
<sequence length="375" mass="42446">MWCLLRTICLVHIFGSILCSIFEPLPRNPEANMNINEIISYWGYEYEEYEVVTEDGYILPIYRIPHGKNKSSHLVPKPVVYLQHGWTVSASIWLANPPNSSLGFILADAGFDVWMGNSRGNTYARKHVYLDPHSKQFWAFSYDQHIKYDLPATIDFIVKKTEQKQIYYVGHSQGTLIVATVKYVSGAIRAITSLGTTLTKVLFGEKDVFSSSDAKYFVEFLCQREIAGAACNDVLTLLFGYDPKNLNESRLDVYAGQAPAGTSVQTLLHYAQGVRTGVFQAYDWGSTLLNMLHYNQRTPPPYKVNDMKVPTAMWSGGKDILSDPIDVRHLEANISNLIYHKKIADYNHMDFVIGLNARDEVFDEIVAFINEDLSS</sequence>
<dbReference type="InterPro" id="IPR025483">
    <property type="entry name" value="Lipase_euk"/>
</dbReference>
<comment type="similarity">
    <text evidence="1 2">Belongs to the AB hydrolase superfamily. Lipase family.</text>
</comment>
<dbReference type="SUPFAM" id="SSF53474">
    <property type="entry name" value="alpha/beta-Hydrolases"/>
    <property type="match status" value="1"/>
</dbReference>
<keyword evidence="2" id="KW-0443">Lipid metabolism</keyword>